<organism evidence="2 3">
    <name type="scientific">Frondihabitans australicus</name>
    <dbReference type="NCBI Taxonomy" id="386892"/>
    <lineage>
        <taxon>Bacteria</taxon>
        <taxon>Bacillati</taxon>
        <taxon>Actinomycetota</taxon>
        <taxon>Actinomycetes</taxon>
        <taxon>Micrococcales</taxon>
        <taxon>Microbacteriaceae</taxon>
        <taxon>Frondihabitans</taxon>
    </lineage>
</organism>
<evidence type="ECO:0000313" key="2">
    <source>
        <dbReference type="EMBL" id="RKR75903.1"/>
    </source>
</evidence>
<name>A0A495IIT5_9MICO</name>
<dbReference type="RefSeq" id="WP_170159956.1">
    <property type="nucleotide sequence ID" value="NZ_RBKS01000001.1"/>
</dbReference>
<evidence type="ECO:0000313" key="3">
    <source>
        <dbReference type="Proteomes" id="UP000280008"/>
    </source>
</evidence>
<reference evidence="2 3" key="1">
    <citation type="submission" date="2018-10" db="EMBL/GenBank/DDBJ databases">
        <title>Sequencing the genomes of 1000 actinobacteria strains.</title>
        <authorList>
            <person name="Klenk H.-P."/>
        </authorList>
    </citation>
    <scope>NUCLEOTIDE SEQUENCE [LARGE SCALE GENOMIC DNA]</scope>
    <source>
        <strain evidence="2 3">DSM 17894</strain>
    </source>
</reference>
<keyword evidence="3" id="KW-1185">Reference proteome</keyword>
<dbReference type="Proteomes" id="UP000280008">
    <property type="component" value="Unassembled WGS sequence"/>
</dbReference>
<protein>
    <submittedName>
        <fullName evidence="2">Uncharacterized protein</fullName>
    </submittedName>
</protein>
<dbReference type="AlphaFoldDB" id="A0A495IIT5"/>
<gene>
    <name evidence="2" type="ORF">C8E83_3067</name>
</gene>
<evidence type="ECO:0000256" key="1">
    <source>
        <dbReference type="SAM" id="MobiDB-lite"/>
    </source>
</evidence>
<feature type="region of interest" description="Disordered" evidence="1">
    <location>
        <begin position="1"/>
        <end position="58"/>
    </location>
</feature>
<feature type="compositionally biased region" description="Basic and acidic residues" evidence="1">
    <location>
        <begin position="8"/>
        <end position="20"/>
    </location>
</feature>
<comment type="caution">
    <text evidence="2">The sequence shown here is derived from an EMBL/GenBank/DDBJ whole genome shotgun (WGS) entry which is preliminary data.</text>
</comment>
<dbReference type="EMBL" id="RBKS01000001">
    <property type="protein sequence ID" value="RKR75903.1"/>
    <property type="molecule type" value="Genomic_DNA"/>
</dbReference>
<sequence>MAKNTGKGFREGAVKGRSEFQRGNTWFKRDTATGRIMDGSARQHKGVRNETKTTPKSK</sequence>
<proteinExistence type="predicted"/>
<accession>A0A495IIT5</accession>
<feature type="compositionally biased region" description="Basic and acidic residues" evidence="1">
    <location>
        <begin position="47"/>
        <end position="58"/>
    </location>
</feature>